<dbReference type="Pfam" id="PF12169">
    <property type="entry name" value="DNA_pol3_gamma3"/>
    <property type="match status" value="1"/>
</dbReference>
<evidence type="ECO:0000256" key="6">
    <source>
        <dbReference type="ARBA" id="ARBA00022723"/>
    </source>
</evidence>
<dbReference type="GO" id="GO:0003677">
    <property type="term" value="F:DNA binding"/>
    <property type="evidence" value="ECO:0007669"/>
    <property type="project" value="InterPro"/>
</dbReference>
<sequence>MSYLVLARKSRPRTFDEVIGQQAVVRTLQNALSQNRVPHALIFSGVRGVGKTTLARIMAKALNCEQGPTATPCNQCRSCREIMSGVSVDLHEVDGASNRGIQEIRELKEQIRFMPTGSRFKIIIIDEVHMLTPEAFNALLKTIEEPPEHVYFMFATTEMHRVPVTILSRCQRYELKRVGSRDLTAHFSAIAASEKVEIKPAALNLIVREARGSVRDGLSLLDQIFSYCGDSVSADEVVDVLGLVSHRIIAGLASSLLAGDLEAALGQLDQVYTYGMDLKRFINDLLAWFRDLVVCRVSSKPEQLLDLAEDEMAALRETAAAHSVETLSFMFNVLMESLEKASFSSRPRFALELAFIRAVQVREVVPVTDILTRLDAVAAGVSPEPEGAGPGGGQAGGGMDRPAAAPVRSQTASPAPVEYGGQAGRPAPVRVAAAAVKKTVPSAPVPAGEGTEKRQEAKAVDGGKRRDDAGGTGPLQVRESASKDVRRHWNEFVSYVKDRKTWMAAALQRATGVRRQDDELLIEYNDPADCQLLKSREYITPLTEFALDFFQENFKIRFHVPDSNACDVDPETGVNPQKERQALANDSLVLAAVDIFAGEVGHVRVGPRFRRATPPAKTGEEPGPAAGA</sequence>
<dbReference type="PANTHER" id="PTHR11669">
    <property type="entry name" value="REPLICATION FACTOR C / DNA POLYMERASE III GAMMA-TAU SUBUNIT"/>
    <property type="match status" value="1"/>
</dbReference>
<dbReference type="InterPro" id="IPR008921">
    <property type="entry name" value="DNA_pol3_clamp-load_cplx_C"/>
</dbReference>
<dbReference type="CDD" id="cd00009">
    <property type="entry name" value="AAA"/>
    <property type="match status" value="1"/>
</dbReference>
<dbReference type="NCBIfam" id="NF004046">
    <property type="entry name" value="PRK05563.1"/>
    <property type="match status" value="1"/>
</dbReference>
<keyword evidence="8" id="KW-0862">Zinc</keyword>
<dbReference type="CDD" id="cd18137">
    <property type="entry name" value="HLD_clamp_pol_III_gamma_tau"/>
    <property type="match status" value="1"/>
</dbReference>
<dbReference type="PRINTS" id="PR00300">
    <property type="entry name" value="CLPPROTEASEA"/>
</dbReference>
<evidence type="ECO:0000256" key="3">
    <source>
        <dbReference type="ARBA" id="ARBA00022679"/>
    </source>
</evidence>
<feature type="domain" description="AAA+ ATPase" evidence="13">
    <location>
        <begin position="37"/>
        <end position="179"/>
    </location>
</feature>
<comment type="similarity">
    <text evidence="1">Belongs to the DnaX/STICHEL family.</text>
</comment>
<dbReference type="SMART" id="SM00382">
    <property type="entry name" value="AAA"/>
    <property type="match status" value="1"/>
</dbReference>
<feature type="compositionally biased region" description="Gly residues" evidence="12">
    <location>
        <begin position="388"/>
        <end position="399"/>
    </location>
</feature>
<keyword evidence="7" id="KW-0547">Nucleotide-binding</keyword>
<feature type="region of interest" description="Disordered" evidence="12">
    <location>
        <begin position="440"/>
        <end position="482"/>
    </location>
</feature>
<dbReference type="GO" id="GO:0009360">
    <property type="term" value="C:DNA polymerase III complex"/>
    <property type="evidence" value="ECO:0007669"/>
    <property type="project" value="InterPro"/>
</dbReference>
<proteinExistence type="inferred from homology"/>
<dbReference type="Pfam" id="PF13177">
    <property type="entry name" value="DNA_pol3_delta2"/>
    <property type="match status" value="1"/>
</dbReference>
<feature type="region of interest" description="Disordered" evidence="12">
    <location>
        <begin position="609"/>
        <end position="628"/>
    </location>
</feature>
<dbReference type="InterPro" id="IPR045085">
    <property type="entry name" value="HLD_clamp_pol_III_gamma_tau"/>
</dbReference>
<evidence type="ECO:0000256" key="9">
    <source>
        <dbReference type="ARBA" id="ARBA00022840"/>
    </source>
</evidence>
<evidence type="ECO:0000256" key="4">
    <source>
        <dbReference type="ARBA" id="ARBA00022695"/>
    </source>
</evidence>
<dbReference type="InterPro" id="IPR022754">
    <property type="entry name" value="DNA_pol_III_gamma-3"/>
</dbReference>
<dbReference type="AlphaFoldDB" id="A0A3B0WB49"/>
<gene>
    <name evidence="14" type="ORF">MNBD_DELTA04-1740</name>
</gene>
<protein>
    <recommendedName>
        <fullName evidence="2">DNA-directed DNA polymerase</fullName>
        <ecNumber evidence="2">2.7.7.7</ecNumber>
    </recommendedName>
</protein>
<dbReference type="EC" id="2.7.7.7" evidence="2"/>
<evidence type="ECO:0000256" key="7">
    <source>
        <dbReference type="ARBA" id="ARBA00022741"/>
    </source>
</evidence>
<feature type="compositionally biased region" description="Basic and acidic residues" evidence="12">
    <location>
        <begin position="450"/>
        <end position="469"/>
    </location>
</feature>
<dbReference type="NCBIfam" id="TIGR02397">
    <property type="entry name" value="dnaX_nterm"/>
    <property type="match status" value="1"/>
</dbReference>
<organism evidence="14">
    <name type="scientific">hydrothermal vent metagenome</name>
    <dbReference type="NCBI Taxonomy" id="652676"/>
    <lineage>
        <taxon>unclassified sequences</taxon>
        <taxon>metagenomes</taxon>
        <taxon>ecological metagenomes</taxon>
    </lineage>
</organism>
<dbReference type="GO" id="GO:0003887">
    <property type="term" value="F:DNA-directed DNA polymerase activity"/>
    <property type="evidence" value="ECO:0007669"/>
    <property type="project" value="UniProtKB-KW"/>
</dbReference>
<dbReference type="Gene3D" id="1.10.8.60">
    <property type="match status" value="1"/>
</dbReference>
<accession>A0A3B0WB49</accession>
<evidence type="ECO:0000256" key="8">
    <source>
        <dbReference type="ARBA" id="ARBA00022833"/>
    </source>
</evidence>
<keyword evidence="10" id="KW-0239">DNA-directed DNA polymerase</keyword>
<dbReference type="FunFam" id="3.40.50.300:FF:000014">
    <property type="entry name" value="DNA polymerase III subunit gamma/tau"/>
    <property type="match status" value="1"/>
</dbReference>
<dbReference type="Gene3D" id="1.20.272.10">
    <property type="match status" value="1"/>
</dbReference>
<dbReference type="GO" id="GO:0006261">
    <property type="term" value="P:DNA-templated DNA replication"/>
    <property type="evidence" value="ECO:0007669"/>
    <property type="project" value="TreeGrafter"/>
</dbReference>
<dbReference type="InterPro" id="IPR001270">
    <property type="entry name" value="ClpA/B"/>
</dbReference>
<dbReference type="InterPro" id="IPR003593">
    <property type="entry name" value="AAA+_ATPase"/>
</dbReference>
<dbReference type="Gene3D" id="3.40.50.300">
    <property type="entry name" value="P-loop containing nucleotide triphosphate hydrolases"/>
    <property type="match status" value="1"/>
</dbReference>
<keyword evidence="9" id="KW-0067">ATP-binding</keyword>
<keyword evidence="3 14" id="KW-0808">Transferase</keyword>
<feature type="region of interest" description="Disordered" evidence="12">
    <location>
        <begin position="381"/>
        <end position="424"/>
    </location>
</feature>
<evidence type="ECO:0000256" key="1">
    <source>
        <dbReference type="ARBA" id="ARBA00006360"/>
    </source>
</evidence>
<dbReference type="EMBL" id="UOEY01000136">
    <property type="protein sequence ID" value="VAW41766.1"/>
    <property type="molecule type" value="Genomic_DNA"/>
</dbReference>
<dbReference type="SUPFAM" id="SSF52540">
    <property type="entry name" value="P-loop containing nucleoside triphosphate hydrolases"/>
    <property type="match status" value="1"/>
</dbReference>
<name>A0A3B0WB49_9ZZZZ</name>
<dbReference type="GO" id="GO:0005524">
    <property type="term" value="F:ATP binding"/>
    <property type="evidence" value="ECO:0007669"/>
    <property type="project" value="UniProtKB-KW"/>
</dbReference>
<dbReference type="PANTHER" id="PTHR11669:SF0">
    <property type="entry name" value="PROTEIN STICHEL-LIKE 2"/>
    <property type="match status" value="1"/>
</dbReference>
<evidence type="ECO:0000256" key="11">
    <source>
        <dbReference type="ARBA" id="ARBA00049244"/>
    </source>
</evidence>
<dbReference type="GO" id="GO:0046872">
    <property type="term" value="F:metal ion binding"/>
    <property type="evidence" value="ECO:0007669"/>
    <property type="project" value="UniProtKB-KW"/>
</dbReference>
<comment type="catalytic activity">
    <reaction evidence="11">
        <text>DNA(n) + a 2'-deoxyribonucleoside 5'-triphosphate = DNA(n+1) + diphosphate</text>
        <dbReference type="Rhea" id="RHEA:22508"/>
        <dbReference type="Rhea" id="RHEA-COMP:17339"/>
        <dbReference type="Rhea" id="RHEA-COMP:17340"/>
        <dbReference type="ChEBI" id="CHEBI:33019"/>
        <dbReference type="ChEBI" id="CHEBI:61560"/>
        <dbReference type="ChEBI" id="CHEBI:173112"/>
        <dbReference type="EC" id="2.7.7.7"/>
    </reaction>
</comment>
<dbReference type="InterPro" id="IPR050238">
    <property type="entry name" value="DNA_Rep/Repair_Clamp_Loader"/>
</dbReference>
<keyword evidence="5" id="KW-0235">DNA replication</keyword>
<dbReference type="SUPFAM" id="SSF48019">
    <property type="entry name" value="post-AAA+ oligomerization domain-like"/>
    <property type="match status" value="1"/>
</dbReference>
<dbReference type="InterPro" id="IPR012763">
    <property type="entry name" value="DNA_pol_III_sug/sutau_N"/>
</dbReference>
<evidence type="ECO:0000256" key="5">
    <source>
        <dbReference type="ARBA" id="ARBA00022705"/>
    </source>
</evidence>
<evidence type="ECO:0000313" key="14">
    <source>
        <dbReference type="EMBL" id="VAW41766.1"/>
    </source>
</evidence>
<dbReference type="InterPro" id="IPR027417">
    <property type="entry name" value="P-loop_NTPase"/>
</dbReference>
<reference evidence="14" key="1">
    <citation type="submission" date="2018-06" db="EMBL/GenBank/DDBJ databases">
        <authorList>
            <person name="Zhirakovskaya E."/>
        </authorList>
    </citation>
    <scope>NUCLEOTIDE SEQUENCE</scope>
</reference>
<dbReference type="Pfam" id="PF22608">
    <property type="entry name" value="DNAX_ATPase_lid"/>
    <property type="match status" value="1"/>
</dbReference>
<evidence type="ECO:0000256" key="2">
    <source>
        <dbReference type="ARBA" id="ARBA00012417"/>
    </source>
</evidence>
<keyword evidence="4 14" id="KW-0548">Nucleotidyltransferase</keyword>
<evidence type="ECO:0000256" key="12">
    <source>
        <dbReference type="SAM" id="MobiDB-lite"/>
    </source>
</evidence>
<keyword evidence="6" id="KW-0479">Metal-binding</keyword>
<evidence type="ECO:0000259" key="13">
    <source>
        <dbReference type="SMART" id="SM00382"/>
    </source>
</evidence>
<evidence type="ECO:0000256" key="10">
    <source>
        <dbReference type="ARBA" id="ARBA00022932"/>
    </source>
</evidence>